<gene>
    <name evidence="1" type="ORF">AABD74_15260</name>
</gene>
<name>A0ABZ2UC80_9FLAO</name>
<protein>
    <submittedName>
        <fullName evidence="1">Uncharacterized protein</fullName>
    </submittedName>
</protein>
<organism evidence="1 2">
    <name type="scientific">Flavobacterium soyae</name>
    <dbReference type="NCBI Taxonomy" id="2903098"/>
    <lineage>
        <taxon>Bacteria</taxon>
        <taxon>Pseudomonadati</taxon>
        <taxon>Bacteroidota</taxon>
        <taxon>Flavobacteriia</taxon>
        <taxon>Flavobacteriales</taxon>
        <taxon>Flavobacteriaceae</taxon>
        <taxon>Flavobacterium</taxon>
    </lineage>
</organism>
<keyword evidence="2" id="KW-1185">Reference proteome</keyword>
<dbReference type="RefSeq" id="WP_406843430.1">
    <property type="nucleotide sequence ID" value="NZ_CP150845.1"/>
</dbReference>
<accession>A0ABZ2UC80</accession>
<dbReference type="Proteomes" id="UP001623852">
    <property type="component" value="Chromosome"/>
</dbReference>
<proteinExistence type="predicted"/>
<reference evidence="1 2" key="1">
    <citation type="submission" date="2024-03" db="EMBL/GenBank/DDBJ databases">
        <title>Flavobacterium soyae.</title>
        <authorList>
            <person name="Zheng W."/>
        </authorList>
    </citation>
    <scope>NUCLEOTIDE SEQUENCE [LARGE SCALE GENOMIC DNA]</scope>
    <source>
        <strain evidence="1 2">55</strain>
    </source>
</reference>
<evidence type="ECO:0000313" key="1">
    <source>
        <dbReference type="EMBL" id="WYZ18521.1"/>
    </source>
</evidence>
<evidence type="ECO:0000313" key="2">
    <source>
        <dbReference type="Proteomes" id="UP001623852"/>
    </source>
</evidence>
<dbReference type="EMBL" id="CP150845">
    <property type="protein sequence ID" value="WYZ18521.1"/>
    <property type="molecule type" value="Genomic_DNA"/>
</dbReference>
<sequence length="50" mass="5740">MLNDEGMDVTLEEATEILSFLKFMANAVVKKFLNEKEKFLDQDSAITSRK</sequence>